<evidence type="ECO:0000313" key="4">
    <source>
        <dbReference type="Proteomes" id="UP000010467"/>
    </source>
</evidence>
<name>L0A7C3_DEIPD</name>
<geneLocation type="plasmid" evidence="3 4">
    <name>pDEIPE01</name>
</geneLocation>
<gene>
    <name evidence="3" type="ordered locus">Deipe_4373</name>
</gene>
<keyword evidence="2" id="KW-0472">Membrane</keyword>
<protein>
    <recommendedName>
        <fullName evidence="5">MerE protein</fullName>
    </recommendedName>
</protein>
<evidence type="ECO:0000313" key="3">
    <source>
        <dbReference type="EMBL" id="AFZ69711.1"/>
    </source>
</evidence>
<dbReference type="HOGENOM" id="CLU_176364_0_0_0"/>
<dbReference type="Pfam" id="PF05052">
    <property type="entry name" value="MerE"/>
    <property type="match status" value="1"/>
</dbReference>
<reference evidence="4" key="1">
    <citation type="submission" date="2012-03" db="EMBL/GenBank/DDBJ databases">
        <title>Complete sequence of plasmid 1 of Deinococcus peraridilitoris DSM 19664.</title>
        <authorList>
            <person name="Lucas S."/>
            <person name="Copeland A."/>
            <person name="Lapidus A."/>
            <person name="Glavina del Rio T."/>
            <person name="Dalin E."/>
            <person name="Tice H."/>
            <person name="Bruce D."/>
            <person name="Goodwin L."/>
            <person name="Pitluck S."/>
            <person name="Peters L."/>
            <person name="Mikhailova N."/>
            <person name="Lu M."/>
            <person name="Kyrpides N."/>
            <person name="Mavromatis K."/>
            <person name="Ivanova N."/>
            <person name="Brettin T."/>
            <person name="Detter J.C."/>
            <person name="Han C."/>
            <person name="Larimer F."/>
            <person name="Land M."/>
            <person name="Hauser L."/>
            <person name="Markowitz V."/>
            <person name="Cheng J.-F."/>
            <person name="Hugenholtz P."/>
            <person name="Woyke T."/>
            <person name="Wu D."/>
            <person name="Pukall R."/>
            <person name="Steenblock K."/>
            <person name="Brambilla E."/>
            <person name="Klenk H.-P."/>
            <person name="Eisen J.A."/>
        </authorList>
    </citation>
    <scope>NUCLEOTIDE SEQUENCE [LARGE SCALE GENOMIC DNA]</scope>
    <source>
        <strain evidence="4">DSM 19664 / LMG 22246 / CIP 109416 / KR-200</strain>
        <plasmid evidence="4">Plasmid pDEIPE01</plasmid>
    </source>
</reference>
<feature type="transmembrane region" description="Helical" evidence="2">
    <location>
        <begin position="45"/>
        <end position="63"/>
    </location>
</feature>
<evidence type="ECO:0000256" key="2">
    <source>
        <dbReference type="SAM" id="Phobius"/>
    </source>
</evidence>
<proteinExistence type="predicted"/>
<evidence type="ECO:0000256" key="1">
    <source>
        <dbReference type="SAM" id="MobiDB-lite"/>
    </source>
</evidence>
<feature type="region of interest" description="Disordered" evidence="1">
    <location>
        <begin position="73"/>
        <end position="101"/>
    </location>
</feature>
<dbReference type="EMBL" id="CP003383">
    <property type="protein sequence ID" value="AFZ69711.1"/>
    <property type="molecule type" value="Genomic_DNA"/>
</dbReference>
<dbReference type="Proteomes" id="UP000010467">
    <property type="component" value="Plasmid pDEIPE01"/>
</dbReference>
<keyword evidence="3" id="KW-0614">Plasmid</keyword>
<sequence>MKRLHRSLLLGSALLLCPCHLPVLIALLAGGLGGGAVVTFLSQNMAWTMALASLYFILAMWFGTRLLQKEDRAPQPAANHSGDCCAPVPHASLASRSSRSE</sequence>
<dbReference type="RefSeq" id="WP_015231611.1">
    <property type="nucleotide sequence ID" value="NC_019789.1"/>
</dbReference>
<dbReference type="OrthoDB" id="10005753at2"/>
<accession>L0A7C3</accession>
<organism evidence="3 4">
    <name type="scientific">Deinococcus peraridilitoris (strain DSM 19664 / LMG 22246 / CIP 109416 / KR-200)</name>
    <dbReference type="NCBI Taxonomy" id="937777"/>
    <lineage>
        <taxon>Bacteria</taxon>
        <taxon>Thermotogati</taxon>
        <taxon>Deinococcota</taxon>
        <taxon>Deinococci</taxon>
        <taxon>Deinococcales</taxon>
        <taxon>Deinococcaceae</taxon>
        <taxon>Deinococcus</taxon>
    </lineage>
</organism>
<dbReference type="GO" id="GO:0016020">
    <property type="term" value="C:membrane"/>
    <property type="evidence" value="ECO:0007669"/>
    <property type="project" value="InterPro"/>
</dbReference>
<dbReference type="AlphaFoldDB" id="L0A7C3"/>
<dbReference type="GO" id="GO:0015097">
    <property type="term" value="F:mercury ion transmembrane transporter activity"/>
    <property type="evidence" value="ECO:0007669"/>
    <property type="project" value="InterPro"/>
</dbReference>
<dbReference type="InterPro" id="IPR007746">
    <property type="entry name" value="MerE"/>
</dbReference>
<evidence type="ECO:0008006" key="5">
    <source>
        <dbReference type="Google" id="ProtNLM"/>
    </source>
</evidence>
<dbReference type="KEGG" id="dpd:Deipe_4373"/>
<keyword evidence="2" id="KW-0812">Transmembrane</keyword>
<keyword evidence="2" id="KW-1133">Transmembrane helix</keyword>
<keyword evidence="4" id="KW-1185">Reference proteome</keyword>